<proteinExistence type="predicted"/>
<gene>
    <name evidence="1" type="ORF">MGEO_20660</name>
</gene>
<comment type="caution">
    <text evidence="1">The sequence shown here is derived from an EMBL/GenBank/DDBJ whole genome shotgun (WGS) entry which is preliminary data.</text>
</comment>
<dbReference type="AlphaFoldDB" id="A0A1X4N7N8"/>
<sequence length="67" mass="7672">MSVVSCSYAAHRMRQPGKVRLRDQLKPDERKQEVAEKNARSTDMRLAEVNYKGCLAMSRNCLTGDDR</sequence>
<reference evidence="1 2" key="1">
    <citation type="submission" date="2014-03" db="EMBL/GenBank/DDBJ databases">
        <title>The draft genome sequence of Marivita geojedonensis KCTC 23882.</title>
        <authorList>
            <person name="Lai Q."/>
            <person name="Shao Z."/>
        </authorList>
    </citation>
    <scope>NUCLEOTIDE SEQUENCE [LARGE SCALE GENOMIC DNA]</scope>
    <source>
        <strain evidence="1 2">DPG-138</strain>
    </source>
</reference>
<evidence type="ECO:0000313" key="1">
    <source>
        <dbReference type="EMBL" id="OSQ42265.1"/>
    </source>
</evidence>
<dbReference type="EMBL" id="JFKC01000051">
    <property type="protein sequence ID" value="OSQ42265.1"/>
    <property type="molecule type" value="Genomic_DNA"/>
</dbReference>
<dbReference type="Proteomes" id="UP000193926">
    <property type="component" value="Unassembled WGS sequence"/>
</dbReference>
<keyword evidence="2" id="KW-1185">Reference proteome</keyword>
<accession>A0A1X4N7N8</accession>
<evidence type="ECO:0000313" key="2">
    <source>
        <dbReference type="Proteomes" id="UP000193926"/>
    </source>
</evidence>
<name>A0A1X4N7N8_9RHOB</name>
<organism evidence="1 2">
    <name type="scientific">Marivita geojedonensis</name>
    <dbReference type="NCBI Taxonomy" id="1123756"/>
    <lineage>
        <taxon>Bacteria</taxon>
        <taxon>Pseudomonadati</taxon>
        <taxon>Pseudomonadota</taxon>
        <taxon>Alphaproteobacteria</taxon>
        <taxon>Rhodobacterales</taxon>
        <taxon>Roseobacteraceae</taxon>
        <taxon>Marivita</taxon>
    </lineage>
</organism>
<dbReference type="STRING" id="1123756.MGEO_20660"/>
<protein>
    <submittedName>
        <fullName evidence="1">Uncharacterized protein</fullName>
    </submittedName>
</protein>